<name>A0A5S6Q969_TRIMR</name>
<feature type="transmembrane region" description="Helical" evidence="1">
    <location>
        <begin position="142"/>
        <end position="159"/>
    </location>
</feature>
<evidence type="ECO:0000313" key="3">
    <source>
        <dbReference type="WBParaSite" id="TMUE_1000003733.1"/>
    </source>
</evidence>
<dbReference type="SUPFAM" id="SSF81324">
    <property type="entry name" value="Voltage-gated potassium channels"/>
    <property type="match status" value="1"/>
</dbReference>
<dbReference type="AlphaFoldDB" id="A0A5S6Q969"/>
<dbReference type="Gene3D" id="1.10.287.70">
    <property type="match status" value="1"/>
</dbReference>
<dbReference type="WBParaSite" id="TMUE_1000003733.1">
    <property type="protein sequence ID" value="TMUE_1000003733.1"/>
    <property type="gene ID" value="WBGene00302497"/>
</dbReference>
<evidence type="ECO:0000313" key="2">
    <source>
        <dbReference type="Proteomes" id="UP000046395"/>
    </source>
</evidence>
<evidence type="ECO:0000256" key="1">
    <source>
        <dbReference type="SAM" id="Phobius"/>
    </source>
</evidence>
<keyword evidence="1" id="KW-0472">Membrane</keyword>
<feature type="transmembrane region" description="Helical" evidence="1">
    <location>
        <begin position="12"/>
        <end position="29"/>
    </location>
</feature>
<organism evidence="2 3">
    <name type="scientific">Trichuris muris</name>
    <name type="common">Mouse whipworm</name>
    <dbReference type="NCBI Taxonomy" id="70415"/>
    <lineage>
        <taxon>Eukaryota</taxon>
        <taxon>Metazoa</taxon>
        <taxon>Ecdysozoa</taxon>
        <taxon>Nematoda</taxon>
        <taxon>Enoplea</taxon>
        <taxon>Dorylaimia</taxon>
        <taxon>Trichinellida</taxon>
        <taxon>Trichuridae</taxon>
        <taxon>Trichuris</taxon>
    </lineage>
</organism>
<keyword evidence="1" id="KW-1133">Transmembrane helix</keyword>
<sequence length="395" mass="44724">MSNFEELTETTSWYSLSVYSLASAFLYAENIRNAMLEHVRKLLPYLRTRLFVLHVTLLLTYLLIASLLTLCEQSLQLDWDARIATEATQRRDELLQRIAELHYQLDEERIPFTSWFNESIGLLVAYESQLEATRVMTPMKRSFRQLLLLLLASITTAGFKAQGPLTPEGRLVLVTLFLPGIYLFLSAARHLGRQLYLAIYKTASVSSKALSVSKKVLLHLLCSLIFTILLSAASVYLIRCVTCNSVFDALEVFIYGSLFIGTGRCVISSTDDLNISLVGIPLYSATLYWFFVCTIRYVRRESLFILKQELPRAIGKSNVTSEIHGSDLEYVDIHSKVMESLRTLPDGAWMLGILDNSRRRSLDRALLRLVTRRDCSTQTDPTVAHVAVQVGKDFG</sequence>
<dbReference type="Proteomes" id="UP000046395">
    <property type="component" value="Unassembled WGS sequence"/>
</dbReference>
<feature type="transmembrane region" description="Helical" evidence="1">
    <location>
        <begin position="275"/>
        <end position="298"/>
    </location>
</feature>
<proteinExistence type="predicted"/>
<feature type="transmembrane region" description="Helical" evidence="1">
    <location>
        <begin position="171"/>
        <end position="188"/>
    </location>
</feature>
<reference evidence="3" key="1">
    <citation type="submission" date="2019-12" db="UniProtKB">
        <authorList>
            <consortium name="WormBaseParasite"/>
        </authorList>
    </citation>
    <scope>IDENTIFICATION</scope>
</reference>
<protein>
    <submittedName>
        <fullName evidence="3">Potassium channel domain-containing protein</fullName>
    </submittedName>
</protein>
<feature type="transmembrane region" description="Helical" evidence="1">
    <location>
        <begin position="50"/>
        <end position="70"/>
    </location>
</feature>
<accession>A0A5S6Q969</accession>
<keyword evidence="2" id="KW-1185">Reference proteome</keyword>
<keyword evidence="1" id="KW-0812">Transmembrane</keyword>
<feature type="transmembrane region" description="Helical" evidence="1">
    <location>
        <begin position="250"/>
        <end position="269"/>
    </location>
</feature>
<feature type="transmembrane region" description="Helical" evidence="1">
    <location>
        <begin position="216"/>
        <end position="238"/>
    </location>
</feature>